<comment type="subcellular location">
    <subcellularLocation>
        <location evidence="1">Cell membrane</location>
        <topology evidence="1">Multi-pass membrane protein</topology>
    </subcellularLocation>
</comment>
<dbReference type="InterPro" id="IPR006068">
    <property type="entry name" value="ATPase_P-typ_cation-transptr_C"/>
</dbReference>
<sequence>MTGDGVNDAPAIKAADVGVAMGIAGTDITKQAADIVLANDNFNTIVDAVSEGRRVFDNILKFIVYLLSCNCAEIFLFLLCTIVNVSLPFTITMILWANIIADVPPAMALGVEPAEPGLMNRNPRSSKRGILTLTSFSVIMYQSMSMTLLTFGVYMWADRSDDANLAYAHSESFAFLTTLQLLQGFLSRTMRTSVFQTKFFGNKWMIIGVLISFVLMIIGIYTPGFNTVLDLVPVYGKTWAKVAVGCVILTTLSELEKLVLRHTGWTI</sequence>
<comment type="caution">
    <text evidence="8">The sequence shown here is derived from an EMBL/GenBank/DDBJ whole genome shotgun (WGS) entry which is preliminary data.</text>
</comment>
<evidence type="ECO:0000256" key="5">
    <source>
        <dbReference type="ARBA" id="ARBA00023136"/>
    </source>
</evidence>
<evidence type="ECO:0000256" key="6">
    <source>
        <dbReference type="SAM" id="Phobius"/>
    </source>
</evidence>
<dbReference type="Proteomes" id="UP000749646">
    <property type="component" value="Unassembled WGS sequence"/>
</dbReference>
<evidence type="ECO:0000313" key="8">
    <source>
        <dbReference type="EMBL" id="KAF9995159.1"/>
    </source>
</evidence>
<feature type="transmembrane region" description="Helical" evidence="6">
    <location>
        <begin position="203"/>
        <end position="222"/>
    </location>
</feature>
<dbReference type="SUPFAM" id="SSF56784">
    <property type="entry name" value="HAD-like"/>
    <property type="match status" value="1"/>
</dbReference>
<dbReference type="NCBIfam" id="TIGR01494">
    <property type="entry name" value="ATPase_P-type"/>
    <property type="match status" value="1"/>
</dbReference>
<dbReference type="GO" id="GO:0005886">
    <property type="term" value="C:plasma membrane"/>
    <property type="evidence" value="ECO:0007669"/>
    <property type="project" value="UniProtKB-SubCell"/>
</dbReference>
<keyword evidence="9" id="KW-1185">Reference proteome</keyword>
<keyword evidence="3 6" id="KW-0812">Transmembrane</keyword>
<evidence type="ECO:0000313" key="9">
    <source>
        <dbReference type="Proteomes" id="UP000749646"/>
    </source>
</evidence>
<feature type="domain" description="Cation-transporting P-type ATPase C-terminal" evidence="7">
    <location>
        <begin position="87"/>
        <end position="259"/>
    </location>
</feature>
<dbReference type="InterPro" id="IPR023214">
    <property type="entry name" value="HAD_sf"/>
</dbReference>
<feature type="transmembrane region" description="Helical" evidence="6">
    <location>
        <begin position="93"/>
        <end position="111"/>
    </location>
</feature>
<dbReference type="GO" id="GO:0005524">
    <property type="term" value="F:ATP binding"/>
    <property type="evidence" value="ECO:0007669"/>
    <property type="project" value="InterPro"/>
</dbReference>
<dbReference type="Pfam" id="PF00689">
    <property type="entry name" value="Cation_ATPase_C"/>
    <property type="match status" value="1"/>
</dbReference>
<accession>A0A9P6SS26</accession>
<feature type="transmembrane region" description="Helical" evidence="6">
    <location>
        <begin position="163"/>
        <end position="182"/>
    </location>
</feature>
<name>A0A9P6SS26_9FUNG</name>
<dbReference type="AlphaFoldDB" id="A0A9P6SS26"/>
<evidence type="ECO:0000256" key="4">
    <source>
        <dbReference type="ARBA" id="ARBA00022989"/>
    </source>
</evidence>
<evidence type="ECO:0000256" key="2">
    <source>
        <dbReference type="ARBA" id="ARBA00022475"/>
    </source>
</evidence>
<dbReference type="OrthoDB" id="116380at2759"/>
<keyword evidence="5 6" id="KW-0472">Membrane</keyword>
<dbReference type="InterPro" id="IPR050510">
    <property type="entry name" value="Cation_transp_ATPase_P-type"/>
</dbReference>
<organism evidence="8 9">
    <name type="scientific">Modicella reniformis</name>
    <dbReference type="NCBI Taxonomy" id="1440133"/>
    <lineage>
        <taxon>Eukaryota</taxon>
        <taxon>Fungi</taxon>
        <taxon>Fungi incertae sedis</taxon>
        <taxon>Mucoromycota</taxon>
        <taxon>Mortierellomycotina</taxon>
        <taxon>Mortierellomycetes</taxon>
        <taxon>Mortierellales</taxon>
        <taxon>Mortierellaceae</taxon>
        <taxon>Modicella</taxon>
    </lineage>
</organism>
<feature type="transmembrane region" description="Helical" evidence="6">
    <location>
        <begin position="62"/>
        <end position="87"/>
    </location>
</feature>
<dbReference type="InterPro" id="IPR023298">
    <property type="entry name" value="ATPase_P-typ_TM_dom_sf"/>
</dbReference>
<dbReference type="PANTHER" id="PTHR43294">
    <property type="entry name" value="SODIUM/POTASSIUM-TRANSPORTING ATPASE SUBUNIT ALPHA"/>
    <property type="match status" value="1"/>
</dbReference>
<evidence type="ECO:0000256" key="1">
    <source>
        <dbReference type="ARBA" id="ARBA00004651"/>
    </source>
</evidence>
<evidence type="ECO:0000259" key="7">
    <source>
        <dbReference type="Pfam" id="PF00689"/>
    </source>
</evidence>
<reference evidence="8" key="1">
    <citation type="journal article" date="2020" name="Fungal Divers.">
        <title>Resolving the Mortierellaceae phylogeny through synthesis of multi-gene phylogenetics and phylogenomics.</title>
        <authorList>
            <person name="Vandepol N."/>
            <person name="Liber J."/>
            <person name="Desiro A."/>
            <person name="Na H."/>
            <person name="Kennedy M."/>
            <person name="Barry K."/>
            <person name="Grigoriev I.V."/>
            <person name="Miller A.N."/>
            <person name="O'Donnell K."/>
            <person name="Stajich J.E."/>
            <person name="Bonito G."/>
        </authorList>
    </citation>
    <scope>NUCLEOTIDE SEQUENCE</scope>
    <source>
        <strain evidence="8">MES-2147</strain>
    </source>
</reference>
<dbReference type="InterPro" id="IPR036412">
    <property type="entry name" value="HAD-like_sf"/>
</dbReference>
<dbReference type="Gene3D" id="3.40.50.1000">
    <property type="entry name" value="HAD superfamily/HAD-like"/>
    <property type="match status" value="1"/>
</dbReference>
<dbReference type="InterPro" id="IPR001757">
    <property type="entry name" value="P_typ_ATPase"/>
</dbReference>
<gene>
    <name evidence="8" type="primary">ENA2_2</name>
    <name evidence="8" type="ORF">BGZ65_009217</name>
</gene>
<dbReference type="PRINTS" id="PR00119">
    <property type="entry name" value="CATATPASE"/>
</dbReference>
<dbReference type="Gene3D" id="1.20.1110.10">
    <property type="entry name" value="Calcium-transporting ATPase, transmembrane domain"/>
    <property type="match status" value="1"/>
</dbReference>
<dbReference type="PRINTS" id="PR00120">
    <property type="entry name" value="HATPASE"/>
</dbReference>
<dbReference type="EMBL" id="JAAAHW010001414">
    <property type="protein sequence ID" value="KAF9995159.1"/>
    <property type="molecule type" value="Genomic_DNA"/>
</dbReference>
<dbReference type="PANTHER" id="PTHR43294:SF21">
    <property type="entry name" value="CATION TRANSPORTING ATPASE"/>
    <property type="match status" value="1"/>
</dbReference>
<protein>
    <submittedName>
        <fullName evidence="8">P-type ATPase</fullName>
    </submittedName>
</protein>
<proteinExistence type="predicted"/>
<keyword evidence="4 6" id="KW-1133">Transmembrane helix</keyword>
<dbReference type="SUPFAM" id="SSF81665">
    <property type="entry name" value="Calcium ATPase, transmembrane domain M"/>
    <property type="match status" value="1"/>
</dbReference>
<dbReference type="GO" id="GO:0016887">
    <property type="term" value="F:ATP hydrolysis activity"/>
    <property type="evidence" value="ECO:0007669"/>
    <property type="project" value="InterPro"/>
</dbReference>
<feature type="transmembrane region" description="Helical" evidence="6">
    <location>
        <begin position="131"/>
        <end position="157"/>
    </location>
</feature>
<keyword evidence="2" id="KW-1003">Cell membrane</keyword>
<evidence type="ECO:0000256" key="3">
    <source>
        <dbReference type="ARBA" id="ARBA00022692"/>
    </source>
</evidence>